<keyword evidence="2" id="KW-1185">Reference proteome</keyword>
<accession>A0A8K0UV34</accession>
<gene>
    <name evidence="1" type="ORF">BXZ70DRAFT_924397</name>
</gene>
<comment type="caution">
    <text evidence="1">The sequence shown here is derived from an EMBL/GenBank/DDBJ whole genome shotgun (WGS) entry which is preliminary data.</text>
</comment>
<dbReference type="Proteomes" id="UP000813824">
    <property type="component" value="Unassembled WGS sequence"/>
</dbReference>
<dbReference type="AlphaFoldDB" id="A0A8K0UV34"/>
<evidence type="ECO:0000313" key="1">
    <source>
        <dbReference type="EMBL" id="KAH8104091.1"/>
    </source>
</evidence>
<protein>
    <submittedName>
        <fullName evidence="1">Uncharacterized protein</fullName>
    </submittedName>
</protein>
<sequence>MIRHYVLRSGQLPISSRRRRSLMYDEPLKTTDGTSSRDADYPQTAAFHALTHIPSPHSVHLTSPSSSLRLPRFLLGVPLAWTTAPGLGLVRHAPSLGSNSPMCKSPYPRAWGYVIHSLWSETTLRLVRSEQGPGGPLRVIVVRDQVLPSPLLLLLFFSRIDEIQGPLRGWTPVTHPLPPLFRLLFSRFPLVVSDRTDATGN</sequence>
<proteinExistence type="predicted"/>
<evidence type="ECO:0000313" key="2">
    <source>
        <dbReference type="Proteomes" id="UP000813824"/>
    </source>
</evidence>
<name>A0A8K0UV34_9AGAR</name>
<dbReference type="EMBL" id="JAEVFJ010000006">
    <property type="protein sequence ID" value="KAH8104091.1"/>
    <property type="molecule type" value="Genomic_DNA"/>
</dbReference>
<reference evidence="1" key="1">
    <citation type="journal article" date="2021" name="New Phytol.">
        <title>Evolutionary innovations through gain and loss of genes in the ectomycorrhizal Boletales.</title>
        <authorList>
            <person name="Wu G."/>
            <person name="Miyauchi S."/>
            <person name="Morin E."/>
            <person name="Kuo A."/>
            <person name="Drula E."/>
            <person name="Varga T."/>
            <person name="Kohler A."/>
            <person name="Feng B."/>
            <person name="Cao Y."/>
            <person name="Lipzen A."/>
            <person name="Daum C."/>
            <person name="Hundley H."/>
            <person name="Pangilinan J."/>
            <person name="Johnson J."/>
            <person name="Barry K."/>
            <person name="LaButti K."/>
            <person name="Ng V."/>
            <person name="Ahrendt S."/>
            <person name="Min B."/>
            <person name="Choi I.G."/>
            <person name="Park H."/>
            <person name="Plett J.M."/>
            <person name="Magnuson J."/>
            <person name="Spatafora J.W."/>
            <person name="Nagy L.G."/>
            <person name="Henrissat B."/>
            <person name="Grigoriev I.V."/>
            <person name="Yang Z.L."/>
            <person name="Xu J."/>
            <person name="Martin F.M."/>
        </authorList>
    </citation>
    <scope>NUCLEOTIDE SEQUENCE</scope>
    <source>
        <strain evidence="1">KKN 215</strain>
    </source>
</reference>
<organism evidence="1 2">
    <name type="scientific">Cristinia sonorae</name>
    <dbReference type="NCBI Taxonomy" id="1940300"/>
    <lineage>
        <taxon>Eukaryota</taxon>
        <taxon>Fungi</taxon>
        <taxon>Dikarya</taxon>
        <taxon>Basidiomycota</taxon>
        <taxon>Agaricomycotina</taxon>
        <taxon>Agaricomycetes</taxon>
        <taxon>Agaricomycetidae</taxon>
        <taxon>Agaricales</taxon>
        <taxon>Pleurotineae</taxon>
        <taxon>Stephanosporaceae</taxon>
        <taxon>Cristinia</taxon>
    </lineage>
</organism>